<gene>
    <name evidence="5" type="ORF">GCM10010921_13090</name>
</gene>
<dbReference type="GO" id="GO:0006355">
    <property type="term" value="P:regulation of DNA-templated transcription"/>
    <property type="evidence" value="ECO:0007669"/>
    <property type="project" value="InterPro"/>
</dbReference>
<dbReference type="InterPro" id="IPR016032">
    <property type="entry name" value="Sig_transdc_resp-reg_C-effctor"/>
</dbReference>
<reference evidence="5" key="1">
    <citation type="journal article" date="2014" name="Int. J. Syst. Evol. Microbiol.">
        <title>Complete genome sequence of Corynebacterium casei LMG S-19264T (=DSM 44701T), isolated from a smear-ripened cheese.</title>
        <authorList>
            <consortium name="US DOE Joint Genome Institute (JGI-PGF)"/>
            <person name="Walter F."/>
            <person name="Albersmeier A."/>
            <person name="Kalinowski J."/>
            <person name="Ruckert C."/>
        </authorList>
    </citation>
    <scope>NUCLEOTIDE SEQUENCE</scope>
    <source>
        <strain evidence="5">CGMCC 1.15794</strain>
    </source>
</reference>
<comment type="caution">
    <text evidence="5">The sequence shown here is derived from an EMBL/GenBank/DDBJ whole genome shotgun (WGS) entry which is preliminary data.</text>
</comment>
<dbReference type="InterPro" id="IPR036388">
    <property type="entry name" value="WH-like_DNA-bd_sf"/>
</dbReference>
<dbReference type="SUPFAM" id="SSF46894">
    <property type="entry name" value="C-terminal effector domain of the bipartite response regulators"/>
    <property type="match status" value="1"/>
</dbReference>
<keyword evidence="3" id="KW-0804">Transcription</keyword>
<dbReference type="Pfam" id="PF00196">
    <property type="entry name" value="GerE"/>
    <property type="match status" value="1"/>
</dbReference>
<reference evidence="5" key="2">
    <citation type="submission" date="2020-09" db="EMBL/GenBank/DDBJ databases">
        <authorList>
            <person name="Sun Q."/>
            <person name="Zhou Y."/>
        </authorList>
    </citation>
    <scope>NUCLEOTIDE SEQUENCE</scope>
    <source>
        <strain evidence="5">CGMCC 1.15794</strain>
    </source>
</reference>
<evidence type="ECO:0000256" key="2">
    <source>
        <dbReference type="ARBA" id="ARBA00023125"/>
    </source>
</evidence>
<name>A0A917IEH7_9MICO</name>
<dbReference type="PANTHER" id="PTHR44688:SF16">
    <property type="entry name" value="DNA-BINDING TRANSCRIPTIONAL ACTIVATOR DEVR_DOSR"/>
    <property type="match status" value="1"/>
</dbReference>
<dbReference type="Proteomes" id="UP000657592">
    <property type="component" value="Unassembled WGS sequence"/>
</dbReference>
<keyword evidence="2" id="KW-0238">DNA-binding</keyword>
<keyword evidence="6" id="KW-1185">Reference proteome</keyword>
<dbReference type="RefSeq" id="WP_188755474.1">
    <property type="nucleotide sequence ID" value="NZ_BMJY01000004.1"/>
</dbReference>
<dbReference type="EMBL" id="BMJY01000004">
    <property type="protein sequence ID" value="GGH40863.1"/>
    <property type="molecule type" value="Genomic_DNA"/>
</dbReference>
<organism evidence="5 6">
    <name type="scientific">Microbacterium album</name>
    <dbReference type="NCBI Taxonomy" id="2053191"/>
    <lineage>
        <taxon>Bacteria</taxon>
        <taxon>Bacillati</taxon>
        <taxon>Actinomycetota</taxon>
        <taxon>Actinomycetes</taxon>
        <taxon>Micrococcales</taxon>
        <taxon>Microbacteriaceae</taxon>
        <taxon>Microbacterium</taxon>
    </lineage>
</organism>
<accession>A0A917IEH7</accession>
<dbReference type="Gene3D" id="1.25.40.10">
    <property type="entry name" value="Tetratricopeptide repeat domain"/>
    <property type="match status" value="1"/>
</dbReference>
<protein>
    <recommendedName>
        <fullName evidence="4">HTH luxR-type domain-containing protein</fullName>
    </recommendedName>
</protein>
<feature type="domain" description="HTH luxR-type" evidence="4">
    <location>
        <begin position="814"/>
        <end position="879"/>
    </location>
</feature>
<sequence length="892" mass="96921">MYSIPPSGAVGAPRLPPGVVPRPRLLSRLDEGAPLCVVRSAGGSGKTTLLSQWAAGSEHPATAALVWVSRDGGTQSRSGYWLRVLAQLHAGALIDDATLYREMASIADGPAAIPGALRRIVNGLGRELVLLLDNVGSPEPGDFWAEVCDDIVALVRDSPTTRCIVAGRFPTLLEAPSVHATVETTVLGDAEMALDDDEIGAIARRAAEGIDSAAEDALRRHGSSRHAMSLRYTLDLLRRSPGTLGRLAEGDIDAALRDVVRHDLLSRVRDPAALDFIGATAQSPAVDVELAQRLSGRDDAERLLNDLERAGAGHWTTVEGGAQVFSYSDHLRQAAAEDYAERHPQRVAELRPTIARWLWEVRGDGLAAFENAIATGDLDYATHVLLRAHPLSREDDLRVSALLRTLPASQIHRHPLLALRYALMLNTRAETQRKAAEFFVSAATMGRLRSSSTPPQERAIHLAIESAVWRLLGQERRMRDTAGRALEVLEQLVDEERDNGLDGIMLEALSQCGMSLFYAGEYDRALEARRAHARMAETLGQQHLRNIAFANIALIHALRGRLHTAREALTQIRPEHTPEAWRDGYPMAPEHIARAWLHLSNGQPEEARAALRRLDPHFDSIEHWELIINPLTLAEAFLGRGGEAMYRLERVLHERIGRRTLPSVRDRALVGQGIAKLVSGTLRGSTRPRMREKGQGLDAVLGAIAAAYDRDGERAVTFLAEAERNARSPLQSMCAAAAGIIAARRAAAGLDLVGYGVRLSVIVGEEGLRWPLVLLPAGDREALLHALEDTGRSDAADRLRASFALVPALVPDEGGASVPQLTPREREVLLALVSTDSRAEIAERLFISLNTVKSQLRSVYAKLGASNREEALARALSFGLIGADDDEPGREG</sequence>
<dbReference type="SUPFAM" id="SSF48452">
    <property type="entry name" value="TPR-like"/>
    <property type="match status" value="1"/>
</dbReference>
<dbReference type="CDD" id="cd06170">
    <property type="entry name" value="LuxR_C_like"/>
    <property type="match status" value="1"/>
</dbReference>
<evidence type="ECO:0000256" key="1">
    <source>
        <dbReference type="ARBA" id="ARBA00023015"/>
    </source>
</evidence>
<dbReference type="InterPro" id="IPR011990">
    <property type="entry name" value="TPR-like_helical_dom_sf"/>
</dbReference>
<dbReference type="PRINTS" id="PR00038">
    <property type="entry name" value="HTHLUXR"/>
</dbReference>
<keyword evidence="1" id="KW-0805">Transcription regulation</keyword>
<evidence type="ECO:0000313" key="5">
    <source>
        <dbReference type="EMBL" id="GGH40863.1"/>
    </source>
</evidence>
<dbReference type="GO" id="GO:0003677">
    <property type="term" value="F:DNA binding"/>
    <property type="evidence" value="ECO:0007669"/>
    <property type="project" value="UniProtKB-KW"/>
</dbReference>
<evidence type="ECO:0000259" key="4">
    <source>
        <dbReference type="PROSITE" id="PS50043"/>
    </source>
</evidence>
<proteinExistence type="predicted"/>
<evidence type="ECO:0000313" key="6">
    <source>
        <dbReference type="Proteomes" id="UP000657592"/>
    </source>
</evidence>
<dbReference type="AlphaFoldDB" id="A0A917IEH7"/>
<dbReference type="InterPro" id="IPR000792">
    <property type="entry name" value="Tscrpt_reg_LuxR_C"/>
</dbReference>
<dbReference type="SMART" id="SM00421">
    <property type="entry name" value="HTH_LUXR"/>
    <property type="match status" value="1"/>
</dbReference>
<evidence type="ECO:0000256" key="3">
    <source>
        <dbReference type="ARBA" id="ARBA00023163"/>
    </source>
</evidence>
<dbReference type="PANTHER" id="PTHR44688">
    <property type="entry name" value="DNA-BINDING TRANSCRIPTIONAL ACTIVATOR DEVR_DOSR"/>
    <property type="match status" value="1"/>
</dbReference>
<dbReference type="Gene3D" id="1.10.10.10">
    <property type="entry name" value="Winged helix-like DNA-binding domain superfamily/Winged helix DNA-binding domain"/>
    <property type="match status" value="1"/>
</dbReference>
<dbReference type="PROSITE" id="PS50043">
    <property type="entry name" value="HTH_LUXR_2"/>
    <property type="match status" value="1"/>
</dbReference>